<sequence>MSAPPPVRSNDKLSDSRSVCLVGAENAILRGLGRQELT</sequence>
<protein>
    <submittedName>
        <fullName evidence="1">Uncharacterized protein</fullName>
    </submittedName>
</protein>
<dbReference type="AlphaFoldDB" id="A0A381ZDJ4"/>
<evidence type="ECO:0000313" key="1">
    <source>
        <dbReference type="EMBL" id="SVA87365.1"/>
    </source>
</evidence>
<reference evidence="1" key="1">
    <citation type="submission" date="2018-05" db="EMBL/GenBank/DDBJ databases">
        <authorList>
            <person name="Lanie J.A."/>
            <person name="Ng W.-L."/>
            <person name="Kazmierczak K.M."/>
            <person name="Andrzejewski T.M."/>
            <person name="Davidsen T.M."/>
            <person name="Wayne K.J."/>
            <person name="Tettelin H."/>
            <person name="Glass J.I."/>
            <person name="Rusch D."/>
            <person name="Podicherti R."/>
            <person name="Tsui H.-C.T."/>
            <person name="Winkler M.E."/>
        </authorList>
    </citation>
    <scope>NUCLEOTIDE SEQUENCE</scope>
</reference>
<gene>
    <name evidence="1" type="ORF">METZ01_LOCUS140219</name>
</gene>
<organism evidence="1">
    <name type="scientific">marine metagenome</name>
    <dbReference type="NCBI Taxonomy" id="408172"/>
    <lineage>
        <taxon>unclassified sequences</taxon>
        <taxon>metagenomes</taxon>
        <taxon>ecological metagenomes</taxon>
    </lineage>
</organism>
<accession>A0A381ZDJ4</accession>
<proteinExistence type="predicted"/>
<name>A0A381ZDJ4_9ZZZZ</name>
<dbReference type="EMBL" id="UINC01020916">
    <property type="protein sequence ID" value="SVA87365.1"/>
    <property type="molecule type" value="Genomic_DNA"/>
</dbReference>